<comment type="caution">
    <text evidence="2">The sequence shown here is derived from an EMBL/GenBank/DDBJ whole genome shotgun (WGS) entry which is preliminary data.</text>
</comment>
<protein>
    <recommendedName>
        <fullName evidence="4">AI-2E family transporter</fullName>
    </recommendedName>
</protein>
<keyword evidence="3" id="KW-1185">Reference proteome</keyword>
<dbReference type="RefSeq" id="WP_345255899.1">
    <property type="nucleotide sequence ID" value="NZ_BAABGY010000007.1"/>
</dbReference>
<keyword evidence="1" id="KW-1133">Transmembrane helix</keyword>
<keyword evidence="1" id="KW-0812">Transmembrane</keyword>
<gene>
    <name evidence="2" type="ORF">GCM10023184_23330</name>
</gene>
<reference evidence="3" key="1">
    <citation type="journal article" date="2019" name="Int. J. Syst. Evol. Microbiol.">
        <title>The Global Catalogue of Microorganisms (GCM) 10K type strain sequencing project: providing services to taxonomists for standard genome sequencing and annotation.</title>
        <authorList>
            <consortium name="The Broad Institute Genomics Platform"/>
            <consortium name="The Broad Institute Genome Sequencing Center for Infectious Disease"/>
            <person name="Wu L."/>
            <person name="Ma J."/>
        </authorList>
    </citation>
    <scope>NUCLEOTIDE SEQUENCE [LARGE SCALE GENOMIC DNA]</scope>
    <source>
        <strain evidence="3">JCM 17919</strain>
    </source>
</reference>
<accession>A0ABP8GXM6</accession>
<keyword evidence="1" id="KW-0472">Membrane</keyword>
<dbReference type="EMBL" id="BAABGY010000007">
    <property type="protein sequence ID" value="GAA4331465.1"/>
    <property type="molecule type" value="Genomic_DNA"/>
</dbReference>
<dbReference type="Proteomes" id="UP001501725">
    <property type="component" value="Unassembled WGS sequence"/>
</dbReference>
<evidence type="ECO:0000313" key="3">
    <source>
        <dbReference type="Proteomes" id="UP001501725"/>
    </source>
</evidence>
<feature type="transmembrane region" description="Helical" evidence="1">
    <location>
        <begin position="9"/>
        <end position="26"/>
    </location>
</feature>
<sequence length="51" mass="6053">MEVKRSNRGLYWILFFVSTAALLFAIFAHWEWLTLIIPFVTTFFVLAMDLI</sequence>
<evidence type="ECO:0000313" key="2">
    <source>
        <dbReference type="EMBL" id="GAA4331465.1"/>
    </source>
</evidence>
<evidence type="ECO:0000256" key="1">
    <source>
        <dbReference type="SAM" id="Phobius"/>
    </source>
</evidence>
<evidence type="ECO:0008006" key="4">
    <source>
        <dbReference type="Google" id="ProtNLM"/>
    </source>
</evidence>
<organism evidence="2 3">
    <name type="scientific">Flaviaesturariibacter amylovorans</name>
    <dbReference type="NCBI Taxonomy" id="1084520"/>
    <lineage>
        <taxon>Bacteria</taxon>
        <taxon>Pseudomonadati</taxon>
        <taxon>Bacteroidota</taxon>
        <taxon>Chitinophagia</taxon>
        <taxon>Chitinophagales</taxon>
        <taxon>Chitinophagaceae</taxon>
        <taxon>Flaviaestuariibacter</taxon>
    </lineage>
</organism>
<proteinExistence type="predicted"/>
<name>A0ABP8GXM6_9BACT</name>
<feature type="transmembrane region" description="Helical" evidence="1">
    <location>
        <begin position="32"/>
        <end position="50"/>
    </location>
</feature>